<dbReference type="EMBL" id="ML994654">
    <property type="protein sequence ID" value="KAF2181076.1"/>
    <property type="molecule type" value="Genomic_DNA"/>
</dbReference>
<evidence type="ECO:0000313" key="3">
    <source>
        <dbReference type="Proteomes" id="UP000800200"/>
    </source>
</evidence>
<organism evidence="2 3">
    <name type="scientific">Zopfia rhizophila CBS 207.26</name>
    <dbReference type="NCBI Taxonomy" id="1314779"/>
    <lineage>
        <taxon>Eukaryota</taxon>
        <taxon>Fungi</taxon>
        <taxon>Dikarya</taxon>
        <taxon>Ascomycota</taxon>
        <taxon>Pezizomycotina</taxon>
        <taxon>Dothideomycetes</taxon>
        <taxon>Dothideomycetes incertae sedis</taxon>
        <taxon>Zopfiaceae</taxon>
        <taxon>Zopfia</taxon>
    </lineage>
</organism>
<dbReference type="AlphaFoldDB" id="A0A6A6DTT1"/>
<sequence length="127" mass="13855">MVRPKCQCPYWLHEACLAKAMFEAGGCPSCRTPTDEPDEASLLGDAADSGDTSKATRLLRSGISPSLRFLDNSTPLIPSFCSFAHPRTPPKSTESMNSLYFAHPYASTSKFTRSHGVTNTISYYGIQ</sequence>
<name>A0A6A6DTT1_9PEZI</name>
<evidence type="ECO:0000313" key="2">
    <source>
        <dbReference type="EMBL" id="KAF2181076.1"/>
    </source>
</evidence>
<dbReference type="Proteomes" id="UP000800200">
    <property type="component" value="Unassembled WGS sequence"/>
</dbReference>
<reference evidence="2" key="1">
    <citation type="journal article" date="2020" name="Stud. Mycol.">
        <title>101 Dothideomycetes genomes: a test case for predicting lifestyles and emergence of pathogens.</title>
        <authorList>
            <person name="Haridas S."/>
            <person name="Albert R."/>
            <person name="Binder M."/>
            <person name="Bloem J."/>
            <person name="Labutti K."/>
            <person name="Salamov A."/>
            <person name="Andreopoulos B."/>
            <person name="Baker S."/>
            <person name="Barry K."/>
            <person name="Bills G."/>
            <person name="Bluhm B."/>
            <person name="Cannon C."/>
            <person name="Castanera R."/>
            <person name="Culley D."/>
            <person name="Daum C."/>
            <person name="Ezra D."/>
            <person name="Gonzalez J."/>
            <person name="Henrissat B."/>
            <person name="Kuo A."/>
            <person name="Liang C."/>
            <person name="Lipzen A."/>
            <person name="Lutzoni F."/>
            <person name="Magnuson J."/>
            <person name="Mondo S."/>
            <person name="Nolan M."/>
            <person name="Ohm R."/>
            <person name="Pangilinan J."/>
            <person name="Park H.-J."/>
            <person name="Ramirez L."/>
            <person name="Alfaro M."/>
            <person name="Sun H."/>
            <person name="Tritt A."/>
            <person name="Yoshinaga Y."/>
            <person name="Zwiers L.-H."/>
            <person name="Turgeon B."/>
            <person name="Goodwin S."/>
            <person name="Spatafora J."/>
            <person name="Crous P."/>
            <person name="Grigoriev I."/>
        </authorList>
    </citation>
    <scope>NUCLEOTIDE SEQUENCE</scope>
    <source>
        <strain evidence="2">CBS 207.26</strain>
    </source>
</reference>
<proteinExistence type="predicted"/>
<feature type="region of interest" description="Disordered" evidence="1">
    <location>
        <begin position="32"/>
        <end position="53"/>
    </location>
</feature>
<evidence type="ECO:0000256" key="1">
    <source>
        <dbReference type="SAM" id="MobiDB-lite"/>
    </source>
</evidence>
<keyword evidence="3" id="KW-1185">Reference proteome</keyword>
<protein>
    <submittedName>
        <fullName evidence="2">Uncharacterized protein</fullName>
    </submittedName>
</protein>
<gene>
    <name evidence="2" type="ORF">K469DRAFT_264685</name>
</gene>
<accession>A0A6A6DTT1</accession>